<dbReference type="GO" id="GO:0006508">
    <property type="term" value="P:proteolysis"/>
    <property type="evidence" value="ECO:0007669"/>
    <property type="project" value="UniProtKB-KW"/>
</dbReference>
<accession>A0ABC8C3E8</accession>
<dbReference type="RefSeq" id="WP_084753192.1">
    <property type="nucleotide sequence ID" value="NZ_CP020563.1"/>
</dbReference>
<dbReference type="PANTHER" id="PTHR43806:SF11">
    <property type="entry name" value="CEREVISIN-RELATED"/>
    <property type="match status" value="1"/>
</dbReference>
<dbReference type="Pfam" id="PF00082">
    <property type="entry name" value="Peptidase_S8"/>
    <property type="match status" value="1"/>
</dbReference>
<sequence>MRLRARWAPAALLLIAPLIGTAPPATADTGPEGVPVERSARAVPGQYIVTLEPELSPDTVLEEFGLRPLFTYGNVLHGFAVTLTATELEAVRAVPGVVAVEENAEVAVGAPRTGSLFPAPSALPGAAAPAATWGTDRIDQRALPLDGTFTTAATGDGVKVYVVDTGIEAGHAEFGSRVVNGYDSVGDGRNGQDCNGHGTHVAGTVGGATSGVAKDASLVSVRVLDCRGRGTWAGIIAAFDWVAKDAAADSAPAVLNASLGGARSRAVDAAVEAVADAGVLPVVAAGNDDRDACDVSPAAADGVVTVGASDREDRETPFSNWGSCVSLYAPGADIASARLGGGTVSLNGTSMAAPHVAGVAALYKEENPSATPAAVTRWLTDNATPEALSGLGQGSPDLLLYTGGL</sequence>
<dbReference type="PROSITE" id="PS00138">
    <property type="entry name" value="SUBTILASE_SER"/>
    <property type="match status" value="1"/>
</dbReference>
<dbReference type="EMBL" id="CP020563">
    <property type="protein sequence ID" value="ARF76926.1"/>
    <property type="molecule type" value="Genomic_DNA"/>
</dbReference>
<name>A0ABC8C3E8_9ACTN</name>
<evidence type="ECO:0000256" key="7">
    <source>
        <dbReference type="SAM" id="SignalP"/>
    </source>
</evidence>
<dbReference type="PROSITE" id="PS00137">
    <property type="entry name" value="SUBTILASE_HIS"/>
    <property type="match status" value="1"/>
</dbReference>
<dbReference type="InterPro" id="IPR000209">
    <property type="entry name" value="Peptidase_S8/S53_dom"/>
</dbReference>
<dbReference type="Gene3D" id="3.30.70.80">
    <property type="entry name" value="Peptidase S8 propeptide/proteinase inhibitor I9"/>
    <property type="match status" value="1"/>
</dbReference>
<dbReference type="FunFam" id="3.40.50.200:FF:000014">
    <property type="entry name" value="Proteinase K"/>
    <property type="match status" value="1"/>
</dbReference>
<dbReference type="AlphaFoldDB" id="A0ABC8C3E8"/>
<dbReference type="Proteomes" id="UP000192251">
    <property type="component" value="Chromosome"/>
</dbReference>
<evidence type="ECO:0000256" key="2">
    <source>
        <dbReference type="ARBA" id="ARBA00022670"/>
    </source>
</evidence>
<dbReference type="Gene3D" id="3.40.50.200">
    <property type="entry name" value="Peptidase S8/S53 domain"/>
    <property type="match status" value="1"/>
</dbReference>
<dbReference type="InterPro" id="IPR010259">
    <property type="entry name" value="S8pro/Inhibitor_I9"/>
</dbReference>
<gene>
    <name evidence="10" type="ORF">B7C62_01375</name>
</gene>
<evidence type="ECO:0000256" key="4">
    <source>
        <dbReference type="ARBA" id="ARBA00022825"/>
    </source>
</evidence>
<dbReference type="InterPro" id="IPR037045">
    <property type="entry name" value="S8pro/Inhibitor_I9_sf"/>
</dbReference>
<dbReference type="GO" id="GO:0004252">
    <property type="term" value="F:serine-type endopeptidase activity"/>
    <property type="evidence" value="ECO:0007669"/>
    <property type="project" value="UniProtKB-UniRule"/>
</dbReference>
<reference evidence="10 11" key="1">
    <citation type="submission" date="2017-04" db="EMBL/GenBank/DDBJ databases">
        <title>The complete genome sequence of Streptomyces albolongus YIM 101047, the producer of novel bafilomycins and novel odoriferous sesquiterpenoids.</title>
        <authorList>
            <person name="Yin M."/>
            <person name="Jiang Y."/>
        </authorList>
    </citation>
    <scope>NUCLEOTIDE SEQUENCE [LARGE SCALE GENOMIC DNA]</scope>
    <source>
        <strain evidence="10 11">YIM 101047</strain>
    </source>
</reference>
<evidence type="ECO:0000256" key="6">
    <source>
        <dbReference type="RuleBase" id="RU003355"/>
    </source>
</evidence>
<feature type="domain" description="Peptidase S8/S53" evidence="8">
    <location>
        <begin position="155"/>
        <end position="386"/>
    </location>
</feature>
<evidence type="ECO:0000313" key="10">
    <source>
        <dbReference type="EMBL" id="ARF76926.1"/>
    </source>
</evidence>
<dbReference type="PROSITE" id="PS00136">
    <property type="entry name" value="SUBTILASE_ASP"/>
    <property type="match status" value="1"/>
</dbReference>
<dbReference type="InterPro" id="IPR015500">
    <property type="entry name" value="Peptidase_S8_subtilisin-rel"/>
</dbReference>
<feature type="signal peptide" evidence="7">
    <location>
        <begin position="1"/>
        <end position="27"/>
    </location>
</feature>
<dbReference type="InterPro" id="IPR050131">
    <property type="entry name" value="Peptidase_S8_subtilisin-like"/>
</dbReference>
<dbReference type="SUPFAM" id="SSF52743">
    <property type="entry name" value="Subtilisin-like"/>
    <property type="match status" value="1"/>
</dbReference>
<dbReference type="InterPro" id="IPR023828">
    <property type="entry name" value="Peptidase_S8_Ser-AS"/>
</dbReference>
<dbReference type="InterPro" id="IPR022398">
    <property type="entry name" value="Peptidase_S8_His-AS"/>
</dbReference>
<proteinExistence type="inferred from homology"/>
<dbReference type="Pfam" id="PF05922">
    <property type="entry name" value="Inhibitor_I9"/>
    <property type="match status" value="1"/>
</dbReference>
<organism evidence="10 11">
    <name type="scientific">Kitasatospora albolonga</name>
    <dbReference type="NCBI Taxonomy" id="68173"/>
    <lineage>
        <taxon>Bacteria</taxon>
        <taxon>Bacillati</taxon>
        <taxon>Actinomycetota</taxon>
        <taxon>Actinomycetes</taxon>
        <taxon>Kitasatosporales</taxon>
        <taxon>Streptomycetaceae</taxon>
        <taxon>Kitasatospora</taxon>
    </lineage>
</organism>
<keyword evidence="3 5" id="KW-0378">Hydrolase</keyword>
<dbReference type="CDD" id="cd04077">
    <property type="entry name" value="Peptidases_S8_PCSK9_ProteinaseK_like"/>
    <property type="match status" value="1"/>
</dbReference>
<evidence type="ECO:0000256" key="1">
    <source>
        <dbReference type="ARBA" id="ARBA00011073"/>
    </source>
</evidence>
<feature type="active site" description="Charge relay system" evidence="5">
    <location>
        <position position="197"/>
    </location>
</feature>
<evidence type="ECO:0000313" key="11">
    <source>
        <dbReference type="Proteomes" id="UP000192251"/>
    </source>
</evidence>
<evidence type="ECO:0000256" key="3">
    <source>
        <dbReference type="ARBA" id="ARBA00022801"/>
    </source>
</evidence>
<dbReference type="InterPro" id="IPR023827">
    <property type="entry name" value="Peptidase_S8_Asp-AS"/>
</dbReference>
<keyword evidence="11" id="KW-1185">Reference proteome</keyword>
<keyword evidence="4 5" id="KW-0720">Serine protease</keyword>
<comment type="similarity">
    <text evidence="1 5 6">Belongs to the peptidase S8 family.</text>
</comment>
<evidence type="ECO:0000259" key="8">
    <source>
        <dbReference type="Pfam" id="PF00082"/>
    </source>
</evidence>
<feature type="domain" description="Inhibitor I9" evidence="9">
    <location>
        <begin position="70"/>
        <end position="106"/>
    </location>
</feature>
<feature type="active site" description="Charge relay system" evidence="5">
    <location>
        <position position="164"/>
    </location>
</feature>
<protein>
    <submittedName>
        <fullName evidence="10">Peptidase S8</fullName>
    </submittedName>
</protein>
<keyword evidence="2 5" id="KW-0645">Protease</keyword>
<dbReference type="InterPro" id="IPR036852">
    <property type="entry name" value="Peptidase_S8/S53_dom_sf"/>
</dbReference>
<evidence type="ECO:0000259" key="9">
    <source>
        <dbReference type="Pfam" id="PF05922"/>
    </source>
</evidence>
<dbReference type="InterPro" id="IPR034193">
    <property type="entry name" value="PCSK9_ProteinaseK-like"/>
</dbReference>
<feature type="active site" description="Charge relay system" evidence="5">
    <location>
        <position position="350"/>
    </location>
</feature>
<dbReference type="SUPFAM" id="SSF54897">
    <property type="entry name" value="Protease propeptides/inhibitors"/>
    <property type="match status" value="1"/>
</dbReference>
<feature type="chain" id="PRO_5044798810" evidence="7">
    <location>
        <begin position="28"/>
        <end position="405"/>
    </location>
</feature>
<dbReference type="PROSITE" id="PS51892">
    <property type="entry name" value="SUBTILASE"/>
    <property type="match status" value="1"/>
</dbReference>
<dbReference type="PANTHER" id="PTHR43806">
    <property type="entry name" value="PEPTIDASE S8"/>
    <property type="match status" value="1"/>
</dbReference>
<keyword evidence="7" id="KW-0732">Signal</keyword>
<dbReference type="KEGG" id="kab:B7C62_01375"/>
<evidence type="ECO:0000256" key="5">
    <source>
        <dbReference type="PROSITE-ProRule" id="PRU01240"/>
    </source>
</evidence>
<dbReference type="PRINTS" id="PR00723">
    <property type="entry name" value="SUBTILISIN"/>
</dbReference>